<gene>
    <name evidence="1" type="ORF">GCM10022407_37130</name>
</gene>
<comment type="caution">
    <text evidence="1">The sequence shown here is derived from an EMBL/GenBank/DDBJ whole genome shotgun (WGS) entry which is preliminary data.</text>
</comment>
<dbReference type="EMBL" id="BAABDI010000035">
    <property type="protein sequence ID" value="GAA3989138.1"/>
    <property type="molecule type" value="Genomic_DNA"/>
</dbReference>
<keyword evidence="2" id="KW-1185">Reference proteome</keyword>
<accession>A0ABP7QX43</accession>
<name>A0ABP7QX43_9BACT</name>
<dbReference type="Proteomes" id="UP001501556">
    <property type="component" value="Unassembled WGS sequence"/>
</dbReference>
<protein>
    <recommendedName>
        <fullName evidence="3">Aldehyde dehydrogenase family protein</fullName>
    </recommendedName>
</protein>
<organism evidence="1 2">
    <name type="scientific">Hymenobacter antarcticus</name>
    <dbReference type="NCBI Taxonomy" id="486270"/>
    <lineage>
        <taxon>Bacteria</taxon>
        <taxon>Pseudomonadati</taxon>
        <taxon>Bacteroidota</taxon>
        <taxon>Cytophagia</taxon>
        <taxon>Cytophagales</taxon>
        <taxon>Hymenobacteraceae</taxon>
        <taxon>Hymenobacter</taxon>
    </lineage>
</organism>
<evidence type="ECO:0008006" key="3">
    <source>
        <dbReference type="Google" id="ProtNLM"/>
    </source>
</evidence>
<evidence type="ECO:0000313" key="1">
    <source>
        <dbReference type="EMBL" id="GAA3989138.1"/>
    </source>
</evidence>
<sequence length="90" mass="10299">MWPFRGWYRKVFTGFDHPGWSHWHVPVSGHQPLADATSIICAPTQLTALQQAAVSVARAQPSWDLQPYQRETVFYLAEDAYRQRAATPTK</sequence>
<proteinExistence type="predicted"/>
<dbReference type="RefSeq" id="WP_345126789.1">
    <property type="nucleotide sequence ID" value="NZ_BAABDI010000035.1"/>
</dbReference>
<reference evidence="2" key="1">
    <citation type="journal article" date="2019" name="Int. J. Syst. Evol. Microbiol.">
        <title>The Global Catalogue of Microorganisms (GCM) 10K type strain sequencing project: providing services to taxonomists for standard genome sequencing and annotation.</title>
        <authorList>
            <consortium name="The Broad Institute Genomics Platform"/>
            <consortium name="The Broad Institute Genome Sequencing Center for Infectious Disease"/>
            <person name="Wu L."/>
            <person name="Ma J."/>
        </authorList>
    </citation>
    <scope>NUCLEOTIDE SEQUENCE [LARGE SCALE GENOMIC DNA]</scope>
    <source>
        <strain evidence="2">JCM 17217</strain>
    </source>
</reference>
<evidence type="ECO:0000313" key="2">
    <source>
        <dbReference type="Proteomes" id="UP001501556"/>
    </source>
</evidence>